<evidence type="ECO:0000256" key="4">
    <source>
        <dbReference type="ARBA" id="ARBA00022989"/>
    </source>
</evidence>
<evidence type="ECO:0000256" key="6">
    <source>
        <dbReference type="SAM" id="MobiDB-lite"/>
    </source>
</evidence>
<evidence type="ECO:0000256" key="3">
    <source>
        <dbReference type="ARBA" id="ARBA00022692"/>
    </source>
</evidence>
<reference evidence="7 8" key="1">
    <citation type="journal article" date="2016" name="DNA Res.">
        <title>The draft genome of MD-2 pineapple using hybrid error correction of long reads.</title>
        <authorList>
            <person name="Redwan R.M."/>
            <person name="Saidin A."/>
            <person name="Kumar S.V."/>
        </authorList>
    </citation>
    <scope>NUCLEOTIDE SEQUENCE [LARGE SCALE GENOMIC DNA]</scope>
    <source>
        <strain evidence="8">cv. MD2</strain>
        <tissue evidence="7">Leaf</tissue>
    </source>
</reference>
<comment type="caution">
    <text evidence="7">The sequence shown here is derived from an EMBL/GenBank/DDBJ whole genome shotgun (WGS) entry which is preliminary data.</text>
</comment>
<accession>A0A199W426</accession>
<dbReference type="Proteomes" id="UP000092600">
    <property type="component" value="Unassembled WGS sequence"/>
</dbReference>
<evidence type="ECO:0000256" key="5">
    <source>
        <dbReference type="ARBA" id="ARBA00023136"/>
    </source>
</evidence>
<dbReference type="GO" id="GO:0016020">
    <property type="term" value="C:membrane"/>
    <property type="evidence" value="ECO:0007669"/>
    <property type="project" value="UniProtKB-SubCell"/>
</dbReference>
<evidence type="ECO:0000313" key="8">
    <source>
        <dbReference type="Proteomes" id="UP000092600"/>
    </source>
</evidence>
<comment type="subcellular location">
    <subcellularLocation>
        <location evidence="1">Membrane</location>
        <topology evidence="1">Multi-pass membrane protein</topology>
    </subcellularLocation>
</comment>
<dbReference type="AlphaFoldDB" id="A0A199W426"/>
<comment type="similarity">
    <text evidence="2">Belongs to the TMCO4 family.</text>
</comment>
<organism evidence="7 8">
    <name type="scientific">Ananas comosus</name>
    <name type="common">Pineapple</name>
    <name type="synonym">Ananas ananas</name>
    <dbReference type="NCBI Taxonomy" id="4615"/>
    <lineage>
        <taxon>Eukaryota</taxon>
        <taxon>Viridiplantae</taxon>
        <taxon>Streptophyta</taxon>
        <taxon>Embryophyta</taxon>
        <taxon>Tracheophyta</taxon>
        <taxon>Spermatophyta</taxon>
        <taxon>Magnoliopsida</taxon>
        <taxon>Liliopsida</taxon>
        <taxon>Poales</taxon>
        <taxon>Bromeliaceae</taxon>
        <taxon>Bromelioideae</taxon>
        <taxon>Ananas</taxon>
    </lineage>
</organism>
<sequence>MPSSLLAPAQSRATAALLALALGQAQLDHSRPRNSAADDAGGGGGDPSDLWTHESHALLRPVFHHLGIDPDSWAAIEETAASSCPRDRIAEFLKIIFDNNETSSERSEEELALSKAIDSIVASLKTASGSTEVAKEEQSEHKDNSDKRFTSDMVHKISELTSSTSEIIGQLSDDRSMLSMSAEMFDLTKIKVFFGQEAAINKSTVLLDNKTIIVDFPVSDQRKLAFLYELLSACVADIPDDDKKSSQHRKGYDARHRIALRILAGWLDVQWINVEAMEIMLACSAIAAAKEALQSEGCQSEESSWSRWKRGGIIGAAALTGGAMLAISGGLAAPAIAAGFSALAPTLGTLVPFIGAGGFATAAGAAGSVTGSVAVAASFGAAGAGLSGTKMAKRIGSIEEFEFKNIGENHNQGRLAVSIFVSGFVCEEKDYVDPWEQIEVNSERYALQWESKNLIALSTATQEWFTSTLTTELMRQGAMMTVLSTLVSAIAWPTALLSATDFIDSKWSIAIDRSDKAGKLLAEALLKGLQGNRPVTLVGFSLGARVIFECLQQLAKSKDNEGIIEKVVLLGAPIPLKADQWESARKIVAGKFVNVFSTNDWILGLTFRASLMTQGLAGIQAVEVPGVENVDVSNLVDGHSAYLQAASKILQQLASHNKNARPFEF</sequence>
<keyword evidence="3 7" id="KW-0812">Transmembrane</keyword>
<dbReference type="SUPFAM" id="SSF53474">
    <property type="entry name" value="alpha/beta-Hydrolases"/>
    <property type="match status" value="1"/>
</dbReference>
<dbReference type="PANTHER" id="PTHR17920">
    <property type="entry name" value="TRANSMEMBRANE AND COILED-COIL DOMAIN-CONTAINING PROTEIN 4 TMCO4"/>
    <property type="match status" value="1"/>
</dbReference>
<proteinExistence type="inferred from homology"/>
<evidence type="ECO:0000313" key="7">
    <source>
        <dbReference type="EMBL" id="OAY83996.1"/>
    </source>
</evidence>
<keyword evidence="5" id="KW-0472">Membrane</keyword>
<protein>
    <submittedName>
        <fullName evidence="7">Transmembrane and coiled-coil domain-containing protein 4</fullName>
    </submittedName>
</protein>
<dbReference type="InterPro" id="IPR007941">
    <property type="entry name" value="DUF726"/>
</dbReference>
<dbReference type="EMBL" id="LSRQ01000284">
    <property type="protein sequence ID" value="OAY83996.1"/>
    <property type="molecule type" value="Genomic_DNA"/>
</dbReference>
<gene>
    <name evidence="7" type="ORF">ACMD2_17846</name>
</gene>
<evidence type="ECO:0000256" key="1">
    <source>
        <dbReference type="ARBA" id="ARBA00004141"/>
    </source>
</evidence>
<feature type="region of interest" description="Disordered" evidence="6">
    <location>
        <begin position="28"/>
        <end position="52"/>
    </location>
</feature>
<evidence type="ECO:0000256" key="2">
    <source>
        <dbReference type="ARBA" id="ARBA00009824"/>
    </source>
</evidence>
<dbReference type="Pfam" id="PF05277">
    <property type="entry name" value="DUF726"/>
    <property type="match status" value="1"/>
</dbReference>
<dbReference type="InterPro" id="IPR029058">
    <property type="entry name" value="AB_hydrolase_fold"/>
</dbReference>
<keyword evidence="4" id="KW-1133">Transmembrane helix</keyword>
<name>A0A199W426_ANACO</name>
<dbReference type="Gene3D" id="3.40.50.1820">
    <property type="entry name" value="alpha/beta hydrolase"/>
    <property type="match status" value="1"/>
</dbReference>
<dbReference type="PANTHER" id="PTHR17920:SF3">
    <property type="entry name" value="TRANSMEMBRANE AND COILED-COIL DOMAIN-CONTAINING PROTEIN 4"/>
    <property type="match status" value="1"/>
</dbReference>